<evidence type="ECO:0000259" key="1">
    <source>
        <dbReference type="Pfam" id="PF13843"/>
    </source>
</evidence>
<dbReference type="GeneID" id="68096986"/>
<accession>A0AA88KIT7</accession>
<protein>
    <recommendedName>
        <fullName evidence="1">PiggyBac transposable element-derived protein domain-containing protein</fullName>
    </recommendedName>
</protein>
<proteinExistence type="predicted"/>
<name>A0AA88KIT7_NAELO</name>
<dbReference type="AlphaFoldDB" id="A0AA88KIT7"/>
<dbReference type="InterPro" id="IPR029526">
    <property type="entry name" value="PGBD"/>
</dbReference>
<gene>
    <name evidence="2" type="ORF">C9374_004531</name>
</gene>
<feature type="domain" description="PiggyBac transposable element-derived protein" evidence="1">
    <location>
        <begin position="274"/>
        <end position="572"/>
    </location>
</feature>
<dbReference type="EMBL" id="PYSW02000021">
    <property type="protein sequence ID" value="KAG2383194.1"/>
    <property type="molecule type" value="Genomic_DNA"/>
</dbReference>
<evidence type="ECO:0000313" key="2">
    <source>
        <dbReference type="EMBL" id="KAG2383194.1"/>
    </source>
</evidence>
<comment type="caution">
    <text evidence="2">The sequence shown here is derived from an EMBL/GenBank/DDBJ whole genome shotgun (WGS) entry which is preliminary data.</text>
</comment>
<dbReference type="RefSeq" id="XP_044548873.1">
    <property type="nucleotide sequence ID" value="XM_044694181.1"/>
</dbReference>
<dbReference type="PANTHER" id="PTHR46599">
    <property type="entry name" value="PIGGYBAC TRANSPOSABLE ELEMENT-DERIVED PROTEIN 4"/>
    <property type="match status" value="1"/>
</dbReference>
<dbReference type="PANTHER" id="PTHR46599:SF3">
    <property type="entry name" value="PIGGYBAC TRANSPOSABLE ELEMENT-DERIVED PROTEIN 4"/>
    <property type="match status" value="1"/>
</dbReference>
<reference evidence="2 3" key="1">
    <citation type="journal article" date="2018" name="BMC Genomics">
        <title>The genome of Naegleria lovaniensis, the basis for a comparative approach to unravel pathogenicity factors of the human pathogenic amoeba N. fowleri.</title>
        <authorList>
            <person name="Liechti N."/>
            <person name="Schurch N."/>
            <person name="Bruggmann R."/>
            <person name="Wittwer M."/>
        </authorList>
    </citation>
    <scope>NUCLEOTIDE SEQUENCE [LARGE SCALE GENOMIC DNA]</scope>
    <source>
        <strain evidence="2 3">ATCC 30569</strain>
    </source>
</reference>
<evidence type="ECO:0000313" key="3">
    <source>
        <dbReference type="Proteomes" id="UP000816034"/>
    </source>
</evidence>
<sequence>MIPSNNSETTLLNEGINLIGDNSFMLLDAEYYELAQQLNSDKYYSEIFDEPVPINHNLADYIEECNDVFHPSFCFSQEWSLTDDTTEQERRKDTASADRTIFCTAKCTTCKNCVCRKNGLPCTDKCKCADTCCNLVKPTFEHEWTLNAVFPNVNVEPPTNSGPRNLPKHLSLPESTSIIWNDKILQHIYERTNWKKEYCIEYEQALNDHKEWSNTKSKHEKKQKRFKRKYEHDNENMVQEINDANPPPLINDILESEPKVEPFAKYLEKKKGCTIPNHYSKDDIKGFLQICQIMGLSPIPNYYDYWSIDGENHAFYACKLIQRIMSRKRFIDIHMHLSSEPNFLEDNVNSNSRHYWLCVKEVSVDEIIAAFKGKIRFKQYIPLKPHKYGLKYYALSDSTGYIYAFWLYQGKESRYSHNATSIVLDLVKHVSPENHVLGIDNYYGSLDLARELVNHGWKFVMTVRNNRPSYLFSEGLQKKLPGSKTRKWIHAVNKENTLVALSINDNKRVNFLTNLGSSQLIKNKPYVQEMYNKSMGCVDKSGIFLHCTHPPFRNKNWKTVHLLQMMKTSFVNQYIIFKHHINNPGLTLCDYLKHSLAQTVTFRNPYFTRTTHFPMKLKKLERYQLCSHCKDSSSRCGYKCMGCGCYLHLHCFTAYHDPKFIYY</sequence>
<keyword evidence="3" id="KW-1185">Reference proteome</keyword>
<dbReference type="Pfam" id="PF13843">
    <property type="entry name" value="DDE_Tnp_1_7"/>
    <property type="match status" value="1"/>
</dbReference>
<organism evidence="2 3">
    <name type="scientific">Naegleria lovaniensis</name>
    <name type="common">Amoeba</name>
    <dbReference type="NCBI Taxonomy" id="51637"/>
    <lineage>
        <taxon>Eukaryota</taxon>
        <taxon>Discoba</taxon>
        <taxon>Heterolobosea</taxon>
        <taxon>Tetramitia</taxon>
        <taxon>Eutetramitia</taxon>
        <taxon>Vahlkampfiidae</taxon>
        <taxon>Naegleria</taxon>
    </lineage>
</organism>
<dbReference type="Proteomes" id="UP000816034">
    <property type="component" value="Unassembled WGS sequence"/>
</dbReference>